<gene>
    <name evidence="3" type="ORF">OTK00_001396</name>
</gene>
<evidence type="ECO:0000256" key="1">
    <source>
        <dbReference type="ARBA" id="ARBA00042002"/>
    </source>
</evidence>
<dbReference type="InterPro" id="IPR014729">
    <property type="entry name" value="Rossmann-like_a/b/a_fold"/>
</dbReference>
<evidence type="ECO:0000259" key="2">
    <source>
        <dbReference type="SMART" id="SM00893"/>
    </source>
</evidence>
<dbReference type="PANTHER" id="PTHR21294:SF17">
    <property type="entry name" value="PROTEIN FIXA"/>
    <property type="match status" value="1"/>
</dbReference>
<feature type="domain" description="Electron transfer flavoprotein alpha/beta-subunit N-terminal" evidence="2">
    <location>
        <begin position="22"/>
        <end position="214"/>
    </location>
</feature>
<dbReference type="RefSeq" id="WP_045169629.1">
    <property type="nucleotide sequence ID" value="NZ_CP113865.1"/>
</dbReference>
<evidence type="ECO:0000313" key="4">
    <source>
        <dbReference type="Proteomes" id="UP001164909"/>
    </source>
</evidence>
<dbReference type="CDD" id="cd01714">
    <property type="entry name" value="ETF_beta"/>
    <property type="match status" value="1"/>
</dbReference>
<dbReference type="PIRSF" id="PIRSF000090">
    <property type="entry name" value="Beta-ETF"/>
    <property type="match status" value="1"/>
</dbReference>
<dbReference type="Proteomes" id="UP001164909">
    <property type="component" value="Chromosome"/>
</dbReference>
<organism evidence="3 4">
    <name type="scientific">Caldicellulosiruptor morganii</name>
    <dbReference type="NCBI Taxonomy" id="1387555"/>
    <lineage>
        <taxon>Bacteria</taxon>
        <taxon>Bacillati</taxon>
        <taxon>Bacillota</taxon>
        <taxon>Bacillota incertae sedis</taxon>
        <taxon>Caldicellulosiruptorales</taxon>
        <taxon>Caldicellulosiruptoraceae</taxon>
        <taxon>Caldicellulosiruptor</taxon>
    </lineage>
</organism>
<dbReference type="SMART" id="SM00893">
    <property type="entry name" value="ETF"/>
    <property type="match status" value="1"/>
</dbReference>
<sequence>MNILVCVKQIVNPDKIEYDSTTKTIKRSLQHLMNNPADLNALEFALKLKDIYPDSQIYTLSMGSLECREKIKELVELGVDDAILLSDKRLAGSDASSTAYALSFAIKTLGRFDLILCGEHSLDGETSIVPPQIAQYLGICHIASVVDINPKDEGTLEVVKKIENVMAKFEVKLPVLLSVKKDSNLVRFPKLSFMIRAHSYEPKVLTLDDLKDIDVKKVGLEGSKTAVDGFEEEMMESTSCKIYEQASASEIECLADIILKLI</sequence>
<dbReference type="InterPro" id="IPR014730">
    <property type="entry name" value="ETF_a/b_N"/>
</dbReference>
<accession>A0ABY7BM21</accession>
<keyword evidence="4" id="KW-1185">Reference proteome</keyword>
<evidence type="ECO:0000313" key="3">
    <source>
        <dbReference type="EMBL" id="WAM32942.1"/>
    </source>
</evidence>
<proteinExistence type="predicted"/>
<name>A0ABY7BM21_9FIRM</name>
<protein>
    <recommendedName>
        <fullName evidence="1">Electron transfer flavoprotein small subunit</fullName>
    </recommendedName>
</protein>
<dbReference type="InterPro" id="IPR012255">
    <property type="entry name" value="ETF_b"/>
</dbReference>
<dbReference type="Pfam" id="PF01012">
    <property type="entry name" value="ETF"/>
    <property type="match status" value="1"/>
</dbReference>
<dbReference type="Gene3D" id="3.40.50.620">
    <property type="entry name" value="HUPs"/>
    <property type="match status" value="1"/>
</dbReference>
<dbReference type="PANTHER" id="PTHR21294">
    <property type="entry name" value="ELECTRON TRANSFER FLAVOPROTEIN BETA-SUBUNIT"/>
    <property type="match status" value="1"/>
</dbReference>
<dbReference type="SUPFAM" id="SSF52402">
    <property type="entry name" value="Adenine nucleotide alpha hydrolases-like"/>
    <property type="match status" value="1"/>
</dbReference>
<dbReference type="InterPro" id="IPR033948">
    <property type="entry name" value="ETF_beta_N"/>
</dbReference>
<reference evidence="3" key="1">
    <citation type="submission" date="2022-12" db="EMBL/GenBank/DDBJ databases">
        <authorList>
            <person name="Bing R.G."/>
            <person name="Willard D.J."/>
            <person name="Manesh M.J.H."/>
            <person name="Laemthong T."/>
            <person name="Crosby J.R."/>
            <person name="Kelly R.M."/>
        </authorList>
    </citation>
    <scope>NUCLEOTIDE SEQUENCE</scope>
    <source>
        <strain evidence="3">DSM 8990</strain>
    </source>
</reference>
<dbReference type="EMBL" id="CP113865">
    <property type="protein sequence ID" value="WAM32942.1"/>
    <property type="molecule type" value="Genomic_DNA"/>
</dbReference>